<evidence type="ECO:0000256" key="2">
    <source>
        <dbReference type="ARBA" id="ARBA00022827"/>
    </source>
</evidence>
<protein>
    <submittedName>
        <fullName evidence="5">FAD/NAD-binding domain-containing protein</fullName>
    </submittedName>
</protein>
<reference evidence="5 6" key="1">
    <citation type="journal article" date="2019" name="Nat. Ecol. Evol.">
        <title>Megaphylogeny resolves global patterns of mushroom evolution.</title>
        <authorList>
            <person name="Varga T."/>
            <person name="Krizsan K."/>
            <person name="Foldi C."/>
            <person name="Dima B."/>
            <person name="Sanchez-Garcia M."/>
            <person name="Sanchez-Ramirez S."/>
            <person name="Szollosi G.J."/>
            <person name="Szarkandi J.G."/>
            <person name="Papp V."/>
            <person name="Albert L."/>
            <person name="Andreopoulos W."/>
            <person name="Angelini C."/>
            <person name="Antonin V."/>
            <person name="Barry K.W."/>
            <person name="Bougher N.L."/>
            <person name="Buchanan P."/>
            <person name="Buyck B."/>
            <person name="Bense V."/>
            <person name="Catcheside P."/>
            <person name="Chovatia M."/>
            <person name="Cooper J."/>
            <person name="Damon W."/>
            <person name="Desjardin D."/>
            <person name="Finy P."/>
            <person name="Geml J."/>
            <person name="Haridas S."/>
            <person name="Hughes K."/>
            <person name="Justo A."/>
            <person name="Karasinski D."/>
            <person name="Kautmanova I."/>
            <person name="Kiss B."/>
            <person name="Kocsube S."/>
            <person name="Kotiranta H."/>
            <person name="LaButti K.M."/>
            <person name="Lechner B.E."/>
            <person name="Liimatainen K."/>
            <person name="Lipzen A."/>
            <person name="Lukacs Z."/>
            <person name="Mihaltcheva S."/>
            <person name="Morgado L.N."/>
            <person name="Niskanen T."/>
            <person name="Noordeloos M.E."/>
            <person name="Ohm R.A."/>
            <person name="Ortiz-Santana B."/>
            <person name="Ovrebo C."/>
            <person name="Racz N."/>
            <person name="Riley R."/>
            <person name="Savchenko A."/>
            <person name="Shiryaev A."/>
            <person name="Soop K."/>
            <person name="Spirin V."/>
            <person name="Szebenyi C."/>
            <person name="Tomsovsky M."/>
            <person name="Tulloss R.E."/>
            <person name="Uehling J."/>
            <person name="Grigoriev I.V."/>
            <person name="Vagvolgyi C."/>
            <person name="Papp T."/>
            <person name="Martin F.M."/>
            <person name="Miettinen O."/>
            <person name="Hibbett D.S."/>
            <person name="Nagy L.G."/>
        </authorList>
    </citation>
    <scope>NUCLEOTIDE SEQUENCE [LARGE SCALE GENOMIC DNA]</scope>
    <source>
        <strain evidence="5 6">CBS 962.96</strain>
    </source>
</reference>
<keyword evidence="3" id="KW-0560">Oxidoreductase</keyword>
<accession>A0A4S8M0R9</accession>
<evidence type="ECO:0000313" key="6">
    <source>
        <dbReference type="Proteomes" id="UP000297245"/>
    </source>
</evidence>
<evidence type="ECO:0000259" key="4">
    <source>
        <dbReference type="Pfam" id="PF01494"/>
    </source>
</evidence>
<organism evidence="5 6">
    <name type="scientific">Dendrothele bispora (strain CBS 962.96)</name>
    <dbReference type="NCBI Taxonomy" id="1314807"/>
    <lineage>
        <taxon>Eukaryota</taxon>
        <taxon>Fungi</taxon>
        <taxon>Dikarya</taxon>
        <taxon>Basidiomycota</taxon>
        <taxon>Agaricomycotina</taxon>
        <taxon>Agaricomycetes</taxon>
        <taxon>Agaricomycetidae</taxon>
        <taxon>Agaricales</taxon>
        <taxon>Agaricales incertae sedis</taxon>
        <taxon>Dendrothele</taxon>
    </lineage>
</organism>
<keyword evidence="2" id="KW-0274">FAD</keyword>
<dbReference type="InterPro" id="IPR002938">
    <property type="entry name" value="FAD-bd"/>
</dbReference>
<gene>
    <name evidence="5" type="ORF">K435DRAFT_779057</name>
</gene>
<keyword evidence="6" id="KW-1185">Reference proteome</keyword>
<evidence type="ECO:0000256" key="3">
    <source>
        <dbReference type="ARBA" id="ARBA00023002"/>
    </source>
</evidence>
<dbReference type="InterPro" id="IPR036188">
    <property type="entry name" value="FAD/NAD-bd_sf"/>
</dbReference>
<evidence type="ECO:0000313" key="5">
    <source>
        <dbReference type="EMBL" id="THU95391.1"/>
    </source>
</evidence>
<dbReference type="GO" id="GO:0071949">
    <property type="term" value="F:FAD binding"/>
    <property type="evidence" value="ECO:0007669"/>
    <property type="project" value="InterPro"/>
</dbReference>
<dbReference type="PANTHER" id="PTHR46720:SF3">
    <property type="entry name" value="FAD-BINDING DOMAIN-CONTAINING PROTEIN-RELATED"/>
    <property type="match status" value="1"/>
</dbReference>
<dbReference type="SUPFAM" id="SSF51905">
    <property type="entry name" value="FAD/NAD(P)-binding domain"/>
    <property type="match status" value="1"/>
</dbReference>
<keyword evidence="1" id="KW-0285">Flavoprotein</keyword>
<dbReference type="EMBL" id="ML179201">
    <property type="protein sequence ID" value="THU95391.1"/>
    <property type="molecule type" value="Genomic_DNA"/>
</dbReference>
<dbReference type="PRINTS" id="PR00420">
    <property type="entry name" value="RNGMNOXGNASE"/>
</dbReference>
<evidence type="ECO:0000256" key="1">
    <source>
        <dbReference type="ARBA" id="ARBA00022630"/>
    </source>
</evidence>
<dbReference type="GO" id="GO:0016491">
    <property type="term" value="F:oxidoreductase activity"/>
    <property type="evidence" value="ECO:0007669"/>
    <property type="project" value="UniProtKB-KW"/>
</dbReference>
<name>A0A4S8M0R9_DENBC</name>
<proteinExistence type="predicted"/>
<dbReference type="AlphaFoldDB" id="A0A4S8M0R9"/>
<dbReference type="PANTHER" id="PTHR46720">
    <property type="entry name" value="HYDROXYLASE, PUTATIVE (AFU_ORTHOLOGUE AFUA_3G01460)-RELATED"/>
    <property type="match status" value="1"/>
</dbReference>
<dbReference type="OrthoDB" id="417877at2759"/>
<dbReference type="Gene3D" id="3.50.50.60">
    <property type="entry name" value="FAD/NAD(P)-binding domain"/>
    <property type="match status" value="1"/>
</dbReference>
<sequence>MSSTAAGYKFKVAICGGGISGLCLAVALNRRCPDIKVELYEATDRFKEIGAGIMIWSRTWKIMELMGLAPELSKIAHAPPDGSMGTGFDYRRSDQPQEGFRFHWVRMPYGCIRFHRAHFLDIFVDQLPPNVARFKMKLNSYSQSHRDGPIFLNFSDGTTSTCDILIGADGIKSTIRAQMFQEASERESRPELLDFIKPVYTGTTTYRGLIPIKSLNSLPPNHRAIADPMMYCGKSKHVVSYSIAKGDIVNVVTFASDITKEGTQYEDGDSQWVTECPQQELLDCYANWEPEVEQLLQRIEKPTRWAIHHLKPLPFYVDGRVALIGDAAHAMSPHQGAGAGMAIEDAFVLAHVLEHATASTLGSALEAWQKVRLPFGNHVLRGSYESGVMYEFNSDMGDNYDVLGPAIEKQWHWVSETTPEDEVARASEYYKELSG</sequence>
<feature type="domain" description="FAD-binding" evidence="4">
    <location>
        <begin position="10"/>
        <end position="183"/>
    </location>
</feature>
<dbReference type="Pfam" id="PF01494">
    <property type="entry name" value="FAD_binding_3"/>
    <property type="match status" value="2"/>
</dbReference>
<feature type="domain" description="FAD-binding" evidence="4">
    <location>
        <begin position="316"/>
        <end position="381"/>
    </location>
</feature>
<dbReference type="Proteomes" id="UP000297245">
    <property type="component" value="Unassembled WGS sequence"/>
</dbReference>
<dbReference type="SUPFAM" id="SSF54373">
    <property type="entry name" value="FAD-linked reductases, C-terminal domain"/>
    <property type="match status" value="1"/>
</dbReference>
<dbReference type="InterPro" id="IPR051104">
    <property type="entry name" value="FAD_monoxygenase"/>
</dbReference>
<dbReference type="GO" id="GO:0044550">
    <property type="term" value="P:secondary metabolite biosynthetic process"/>
    <property type="evidence" value="ECO:0007669"/>
    <property type="project" value="TreeGrafter"/>
</dbReference>